<sequence>MLVLILGLARASPALALFKKNKQKADTIDEYSSRLVKLYWPIMANLGFSGAVGLATGLALRAVGQAVAIALGILFIIIQGGAYLGFVEVKWATVHREVIRRLDINRDGTFDATDFKSLLASSLAILSQGVPSVGGFLAGFALAVK</sequence>
<proteinExistence type="inferred from homology"/>
<dbReference type="PANTHER" id="PTHR21346">
    <property type="entry name" value="FUN14 DOMAIN CONTAINING"/>
    <property type="match status" value="1"/>
</dbReference>
<dbReference type="GO" id="GO:0005509">
    <property type="term" value="F:calcium ion binding"/>
    <property type="evidence" value="ECO:0007669"/>
    <property type="project" value="InterPro"/>
</dbReference>
<dbReference type="Pfam" id="PF04930">
    <property type="entry name" value="FUN14"/>
    <property type="match status" value="1"/>
</dbReference>
<keyword evidence="7" id="KW-0732">Signal</keyword>
<dbReference type="PROSITE" id="PS50222">
    <property type="entry name" value="EF_HAND_2"/>
    <property type="match status" value="1"/>
</dbReference>
<evidence type="ECO:0000256" key="3">
    <source>
        <dbReference type="ARBA" id="ARBA00022692"/>
    </source>
</evidence>
<dbReference type="InterPro" id="IPR002048">
    <property type="entry name" value="EF_hand_dom"/>
</dbReference>
<comment type="similarity">
    <text evidence="2">Belongs to the FUN14 family.</text>
</comment>
<dbReference type="PANTHER" id="PTHR21346:SF10">
    <property type="entry name" value="TRANSMEMBRANE PROTEIN"/>
    <property type="match status" value="1"/>
</dbReference>
<reference evidence="9 10" key="1">
    <citation type="submission" date="2023-10" db="EMBL/GenBank/DDBJ databases">
        <authorList>
            <person name="Maclean D."/>
            <person name="Macfadyen A."/>
        </authorList>
    </citation>
    <scope>NUCLEOTIDE SEQUENCE [LARGE SCALE GENOMIC DNA]</scope>
</reference>
<comment type="subcellular location">
    <subcellularLocation>
        <location evidence="1">Membrane</location>
    </subcellularLocation>
</comment>
<comment type="caution">
    <text evidence="9">The sequence shown here is derived from an EMBL/GenBank/DDBJ whole genome shotgun (WGS) entry which is preliminary data.</text>
</comment>
<dbReference type="GO" id="GO:0016020">
    <property type="term" value="C:membrane"/>
    <property type="evidence" value="ECO:0007669"/>
    <property type="project" value="UniProtKB-SubCell"/>
</dbReference>
<dbReference type="Proteomes" id="UP001314263">
    <property type="component" value="Unassembled WGS sequence"/>
</dbReference>
<name>A0AAV1I794_9CHLO</name>
<evidence type="ECO:0000313" key="10">
    <source>
        <dbReference type="Proteomes" id="UP001314263"/>
    </source>
</evidence>
<keyword evidence="3 6" id="KW-0812">Transmembrane</keyword>
<evidence type="ECO:0000256" key="4">
    <source>
        <dbReference type="ARBA" id="ARBA00022989"/>
    </source>
</evidence>
<evidence type="ECO:0000256" key="5">
    <source>
        <dbReference type="ARBA" id="ARBA00023136"/>
    </source>
</evidence>
<evidence type="ECO:0000313" key="9">
    <source>
        <dbReference type="EMBL" id="CAK0782661.1"/>
    </source>
</evidence>
<dbReference type="AlphaFoldDB" id="A0AAV1I794"/>
<feature type="chain" id="PRO_5043998887" description="EF-hand domain-containing protein" evidence="7">
    <location>
        <begin position="17"/>
        <end position="145"/>
    </location>
</feature>
<keyword evidence="4 6" id="KW-1133">Transmembrane helix</keyword>
<feature type="signal peptide" evidence="7">
    <location>
        <begin position="1"/>
        <end position="16"/>
    </location>
</feature>
<feature type="domain" description="EF-hand" evidence="8">
    <location>
        <begin position="96"/>
        <end position="125"/>
    </location>
</feature>
<gene>
    <name evidence="9" type="ORF">CVIRNUC_005856</name>
</gene>
<organism evidence="9 10">
    <name type="scientific">Coccomyxa viridis</name>
    <dbReference type="NCBI Taxonomy" id="1274662"/>
    <lineage>
        <taxon>Eukaryota</taxon>
        <taxon>Viridiplantae</taxon>
        <taxon>Chlorophyta</taxon>
        <taxon>core chlorophytes</taxon>
        <taxon>Trebouxiophyceae</taxon>
        <taxon>Trebouxiophyceae incertae sedis</taxon>
        <taxon>Coccomyxaceae</taxon>
        <taxon>Coccomyxa</taxon>
    </lineage>
</organism>
<evidence type="ECO:0000256" key="1">
    <source>
        <dbReference type="ARBA" id="ARBA00004370"/>
    </source>
</evidence>
<keyword evidence="10" id="KW-1185">Reference proteome</keyword>
<keyword evidence="5 6" id="KW-0472">Membrane</keyword>
<evidence type="ECO:0000256" key="7">
    <source>
        <dbReference type="SAM" id="SignalP"/>
    </source>
</evidence>
<feature type="transmembrane region" description="Helical" evidence="6">
    <location>
        <begin position="67"/>
        <end position="86"/>
    </location>
</feature>
<evidence type="ECO:0000256" key="2">
    <source>
        <dbReference type="ARBA" id="ARBA00009160"/>
    </source>
</evidence>
<dbReference type="InterPro" id="IPR007014">
    <property type="entry name" value="FUN14"/>
</dbReference>
<evidence type="ECO:0000256" key="6">
    <source>
        <dbReference type="SAM" id="Phobius"/>
    </source>
</evidence>
<accession>A0AAV1I794</accession>
<dbReference type="EMBL" id="CAUYUE010000007">
    <property type="protein sequence ID" value="CAK0782661.1"/>
    <property type="molecule type" value="Genomic_DNA"/>
</dbReference>
<protein>
    <recommendedName>
        <fullName evidence="8">EF-hand domain-containing protein</fullName>
    </recommendedName>
</protein>
<feature type="transmembrane region" description="Helical" evidence="6">
    <location>
        <begin position="40"/>
        <end position="60"/>
    </location>
</feature>
<evidence type="ECO:0000259" key="8">
    <source>
        <dbReference type="PROSITE" id="PS50222"/>
    </source>
</evidence>
<feature type="transmembrane region" description="Helical" evidence="6">
    <location>
        <begin position="123"/>
        <end position="144"/>
    </location>
</feature>